<feature type="chain" id="PRO_5020511167" evidence="1">
    <location>
        <begin position="24"/>
        <end position="556"/>
    </location>
</feature>
<comment type="caution">
    <text evidence="3">The sequence shown here is derived from an EMBL/GenBank/DDBJ whole genome shotgun (WGS) entry which is preliminary data.</text>
</comment>
<keyword evidence="1" id="KW-0732">Signal</keyword>
<protein>
    <submittedName>
        <fullName evidence="3">S-layer homology domain-containing protein</fullName>
    </submittedName>
</protein>
<evidence type="ECO:0000313" key="4">
    <source>
        <dbReference type="Proteomes" id="UP000295418"/>
    </source>
</evidence>
<dbReference type="EMBL" id="SKFG01000008">
    <property type="protein sequence ID" value="TCZ77788.1"/>
    <property type="molecule type" value="Genomic_DNA"/>
</dbReference>
<dbReference type="RefSeq" id="WP_132417871.1">
    <property type="nucleotide sequence ID" value="NZ_SKFG01000008.1"/>
</dbReference>
<dbReference type="PROSITE" id="PS51272">
    <property type="entry name" value="SLH"/>
    <property type="match status" value="1"/>
</dbReference>
<dbReference type="OrthoDB" id="2494579at2"/>
<dbReference type="InterPro" id="IPR001119">
    <property type="entry name" value="SLH_dom"/>
</dbReference>
<name>A0A4R4EHX5_9BACL</name>
<evidence type="ECO:0000259" key="2">
    <source>
        <dbReference type="PROSITE" id="PS51272"/>
    </source>
</evidence>
<accession>A0A4R4EHX5</accession>
<dbReference type="AlphaFoldDB" id="A0A4R4EHX5"/>
<evidence type="ECO:0000313" key="3">
    <source>
        <dbReference type="EMBL" id="TCZ77788.1"/>
    </source>
</evidence>
<proteinExistence type="predicted"/>
<gene>
    <name evidence="3" type="ORF">E0485_09950</name>
</gene>
<organism evidence="3 4">
    <name type="scientific">Paenibacillus albiflavus</name>
    <dbReference type="NCBI Taxonomy" id="2545760"/>
    <lineage>
        <taxon>Bacteria</taxon>
        <taxon>Bacillati</taxon>
        <taxon>Bacillota</taxon>
        <taxon>Bacilli</taxon>
        <taxon>Bacillales</taxon>
        <taxon>Paenibacillaceae</taxon>
        <taxon>Paenibacillus</taxon>
    </lineage>
</organism>
<feature type="domain" description="SLH" evidence="2">
    <location>
        <begin position="36"/>
        <end position="99"/>
    </location>
</feature>
<dbReference type="Pfam" id="PF00395">
    <property type="entry name" value="SLH"/>
    <property type="match status" value="1"/>
</dbReference>
<dbReference type="Proteomes" id="UP000295418">
    <property type="component" value="Unassembled WGS sequence"/>
</dbReference>
<evidence type="ECO:0000256" key="1">
    <source>
        <dbReference type="SAM" id="SignalP"/>
    </source>
</evidence>
<keyword evidence="4" id="KW-1185">Reference proteome</keyword>
<reference evidence="3 4" key="1">
    <citation type="submission" date="2019-03" db="EMBL/GenBank/DDBJ databases">
        <authorList>
            <person name="Kim M.K.M."/>
        </authorList>
    </citation>
    <scope>NUCLEOTIDE SEQUENCE [LARGE SCALE GENOMIC DNA]</scope>
    <source>
        <strain evidence="3 4">18JY21-1</strain>
    </source>
</reference>
<feature type="signal peptide" evidence="1">
    <location>
        <begin position="1"/>
        <end position="23"/>
    </location>
</feature>
<sequence>MKKYVMVLFILCLFITLPLSSYASIDEGKNDKLNNNPTQGLDDISGHWAEPSIRIALIAGYVNLDEDGKLNPDTYVTKEEFLDMVVRALKLPNREQVKGESRFVSIIETAKKADIYKNDDYEQDLTKPLTREEMILTLERATHKVAYSQTYENMKRDVIDRRKKYYVELEDDKKLILSLEGFHVNLDDYDNPKEIYTKITKWDINKQQEFIKQNEKEGRQYCSPIINDLTCNNKNEQLIYKSFDRYKTFLSVLERMLNDIPDKLDKTFNKMSKNQMIFETIRRGLISGTNRGELSLEALSTRAQAIVSIERVLAFNRGEHLEYDKYAASVAEINWHNTNLMSMLPKYFGNLESEYTEQQLAQIFKYEADDGNLINETEKFILVDLDDPNDLHRNLYTDKLITVLKNESGKLELTPFIKANAYALIMVNKYKFNKDYEFGEFFGNRIVISQNDPASKLDPKVSYLFSINQFIRYSYEFKTKFGRGSGYTQGFTLPGVNKYIGNEHEYLAGYLILKDQLRLAEPGNQIEIKFDQPTIYGDQAIYGERYTIFTSQVRKD</sequence>